<feature type="compositionally biased region" description="Basic and acidic residues" evidence="1">
    <location>
        <begin position="1"/>
        <end position="10"/>
    </location>
</feature>
<evidence type="ECO:0000256" key="1">
    <source>
        <dbReference type="SAM" id="MobiDB-lite"/>
    </source>
</evidence>
<accession>A0AA35ZVS7</accession>
<evidence type="ECO:0000313" key="2">
    <source>
        <dbReference type="EMBL" id="CAI9299239.1"/>
    </source>
</evidence>
<dbReference type="EMBL" id="OX465084">
    <property type="protein sequence ID" value="CAI9299239.1"/>
    <property type="molecule type" value="Genomic_DNA"/>
</dbReference>
<dbReference type="AlphaFoldDB" id="A0AA35ZVS7"/>
<keyword evidence="3" id="KW-1185">Reference proteome</keyword>
<organism evidence="2 3">
    <name type="scientific">Lactuca saligna</name>
    <name type="common">Willowleaf lettuce</name>
    <dbReference type="NCBI Taxonomy" id="75948"/>
    <lineage>
        <taxon>Eukaryota</taxon>
        <taxon>Viridiplantae</taxon>
        <taxon>Streptophyta</taxon>
        <taxon>Embryophyta</taxon>
        <taxon>Tracheophyta</taxon>
        <taxon>Spermatophyta</taxon>
        <taxon>Magnoliopsida</taxon>
        <taxon>eudicotyledons</taxon>
        <taxon>Gunneridae</taxon>
        <taxon>Pentapetalae</taxon>
        <taxon>asterids</taxon>
        <taxon>campanulids</taxon>
        <taxon>Asterales</taxon>
        <taxon>Asteraceae</taxon>
        <taxon>Cichorioideae</taxon>
        <taxon>Cichorieae</taxon>
        <taxon>Lactucinae</taxon>
        <taxon>Lactuca</taxon>
    </lineage>
</organism>
<reference evidence="2" key="1">
    <citation type="submission" date="2023-04" db="EMBL/GenBank/DDBJ databases">
        <authorList>
            <person name="Vijverberg K."/>
            <person name="Xiong W."/>
            <person name="Schranz E."/>
        </authorList>
    </citation>
    <scope>NUCLEOTIDE SEQUENCE</scope>
</reference>
<sequence length="463" mass="52591">MTTIDPKVETGKLLPKAGAGLSKKSRTTKKPEIIIPKSIVKETKTSKSPKTKPNKIVSKAVTTFVEPIVTEPALVTIPSKSGVLRRLQLRYGGSPTSNVVHKPYITHQGVVMREVLAPVSPHSKKRRAEDMAKKLSKKKKKTKKRQLVIPMEYFEEEQVPETPELEPIIEPTSPEKTVVIPPEVSSAKSFHEEVRTSGITTNICDMDYLCFFTSIHYPYYFHHLFTNLPKHHRPTFFIHFSSQSTDPPKPNDESKNDEGGFGGTFDDLAFHEDEEDFPNHMLMSMKQFKILNKKLNSIIQSQADMGGGSSVSTFEIDGLMKACEARMVSKISGMIKDSEINLLEKIDHTDETTKLRTNFFNSKYVGDVKELTNVQKERHTLFVMDVKKVREDVNLNLRELREDMVHEVAVVQNDYATLHKKVDIICDAITKYVTLYESLSPRITQLYTNDNQQFGMVISMLKD</sequence>
<dbReference type="Proteomes" id="UP001177003">
    <property type="component" value="Chromosome 8"/>
</dbReference>
<proteinExistence type="predicted"/>
<feature type="region of interest" description="Disordered" evidence="1">
    <location>
        <begin position="240"/>
        <end position="261"/>
    </location>
</feature>
<gene>
    <name evidence="2" type="ORF">LSALG_LOCUS37959</name>
</gene>
<protein>
    <submittedName>
        <fullName evidence="2">Uncharacterized protein</fullName>
    </submittedName>
</protein>
<evidence type="ECO:0000313" key="3">
    <source>
        <dbReference type="Proteomes" id="UP001177003"/>
    </source>
</evidence>
<feature type="compositionally biased region" description="Basic and acidic residues" evidence="1">
    <location>
        <begin position="249"/>
        <end position="258"/>
    </location>
</feature>
<name>A0AA35ZVS7_LACSI</name>
<feature type="region of interest" description="Disordered" evidence="1">
    <location>
        <begin position="1"/>
        <end position="32"/>
    </location>
</feature>